<dbReference type="OrthoDB" id="9763670at2"/>
<dbReference type="Pfam" id="PF00593">
    <property type="entry name" value="TonB_dep_Rec_b-barrel"/>
    <property type="match status" value="1"/>
</dbReference>
<dbReference type="Pfam" id="PF07715">
    <property type="entry name" value="Plug"/>
    <property type="match status" value="1"/>
</dbReference>
<feature type="chain" id="PRO_5024293965" evidence="12">
    <location>
        <begin position="23"/>
        <end position="658"/>
    </location>
</feature>
<dbReference type="Gene3D" id="2.170.130.10">
    <property type="entry name" value="TonB-dependent receptor, plug domain"/>
    <property type="match status" value="1"/>
</dbReference>
<dbReference type="EMBL" id="AP021875">
    <property type="protein sequence ID" value="BBO74170.1"/>
    <property type="molecule type" value="Genomic_DNA"/>
</dbReference>
<dbReference type="InterPro" id="IPR039426">
    <property type="entry name" value="TonB-dep_rcpt-like"/>
</dbReference>
<feature type="domain" description="TonB-dependent receptor-like beta-barrel" evidence="13">
    <location>
        <begin position="207"/>
        <end position="632"/>
    </location>
</feature>
<evidence type="ECO:0000256" key="8">
    <source>
        <dbReference type="ARBA" id="ARBA00023170"/>
    </source>
</evidence>
<sequence>MRNRFFAIGLVWCVMAAGPVFADEGATEGDAVPTMETIVVTAGRVPEKQKTLTNNVAVIDTETIEQSPARDLGELLKEQGLSVREYPGNLSAVGIRGFRTDTTGNDLTSKVLILLDGRRAGTGNLAKIMTKNVERVEIIRGPASVQYGTAAVGGIVNVITRQGSGTPTAFVEGGMGSWRYETASAGGHGEINGLDFSVAGTRSTMEDYQTADGETYHNTGYDEKEDLSLNVGYNFNPSHRLGVIYTNFSVDEAGSPYYLSQNDLTSYLDKSNYSLDAVYTGSSVGEQYSWKLRYFEGKDKDKYTSPSYAYVSEDITDRKGAQAQLSVDLGMATITGGVDWVNYEIESTSTPERSTYDNPAGFLLAKARLLDERLIVSAGGRYDSYEVEIKEDQGGKEDDTYFSPNVGLAYLVTEHLKLRANYGQAFVMPGADQLAADYFDPTSWAQVVGNPNLTPEESATWEGGIDYSNSGIFFSLTYFYTDFKDKIETVILSGGETSWENLGEATISGIEGELNFDLGEINDWDFQLRPYVRFTYLTKFEDEATGDDLKYTPDWTASYGISFSDGMGLSATFNVAYTGQQEVEDWESQVWPNDVEVVTMGSSTVASLTITKTLLTSDRWGKLSLKGDITNLFNTDYAYVKGYPMPGRSYFLGLRYDI</sequence>
<evidence type="ECO:0000256" key="5">
    <source>
        <dbReference type="ARBA" id="ARBA00022729"/>
    </source>
</evidence>
<dbReference type="PANTHER" id="PTHR30069:SF29">
    <property type="entry name" value="HEMOGLOBIN AND HEMOGLOBIN-HAPTOGLOBIN-BINDING PROTEIN 1-RELATED"/>
    <property type="match status" value="1"/>
</dbReference>
<feature type="signal peptide" evidence="12">
    <location>
        <begin position="1"/>
        <end position="22"/>
    </location>
</feature>
<dbReference type="AlphaFoldDB" id="A0A5K7Z0I7"/>
<keyword evidence="9 10" id="KW-0998">Cell outer membrane</keyword>
<organism evidence="15 16">
    <name type="scientific">Desulfosarcina widdelii</name>
    <dbReference type="NCBI Taxonomy" id="947919"/>
    <lineage>
        <taxon>Bacteria</taxon>
        <taxon>Pseudomonadati</taxon>
        <taxon>Thermodesulfobacteriota</taxon>
        <taxon>Desulfobacteria</taxon>
        <taxon>Desulfobacterales</taxon>
        <taxon>Desulfosarcinaceae</taxon>
        <taxon>Desulfosarcina</taxon>
    </lineage>
</organism>
<keyword evidence="4 10" id="KW-0812">Transmembrane</keyword>
<evidence type="ECO:0000313" key="15">
    <source>
        <dbReference type="EMBL" id="BBO74170.1"/>
    </source>
</evidence>
<dbReference type="PANTHER" id="PTHR30069">
    <property type="entry name" value="TONB-DEPENDENT OUTER MEMBRANE RECEPTOR"/>
    <property type="match status" value="1"/>
</dbReference>
<accession>A0A5K7Z0I7</accession>
<feature type="domain" description="TonB-dependent receptor plug" evidence="14">
    <location>
        <begin position="49"/>
        <end position="155"/>
    </location>
</feature>
<keyword evidence="6 11" id="KW-0798">TonB box</keyword>
<evidence type="ECO:0000256" key="4">
    <source>
        <dbReference type="ARBA" id="ARBA00022692"/>
    </source>
</evidence>
<dbReference type="InterPro" id="IPR036942">
    <property type="entry name" value="Beta-barrel_TonB_sf"/>
</dbReference>
<dbReference type="GO" id="GO:0015344">
    <property type="term" value="F:siderophore uptake transmembrane transporter activity"/>
    <property type="evidence" value="ECO:0007669"/>
    <property type="project" value="TreeGrafter"/>
</dbReference>
<evidence type="ECO:0000256" key="7">
    <source>
        <dbReference type="ARBA" id="ARBA00023136"/>
    </source>
</evidence>
<evidence type="ECO:0000313" key="16">
    <source>
        <dbReference type="Proteomes" id="UP000427769"/>
    </source>
</evidence>
<evidence type="ECO:0000256" key="9">
    <source>
        <dbReference type="ARBA" id="ARBA00023237"/>
    </source>
</evidence>
<evidence type="ECO:0000256" key="11">
    <source>
        <dbReference type="RuleBase" id="RU003357"/>
    </source>
</evidence>
<evidence type="ECO:0000256" key="2">
    <source>
        <dbReference type="ARBA" id="ARBA00022448"/>
    </source>
</evidence>
<keyword evidence="8 15" id="KW-0675">Receptor</keyword>
<dbReference type="PROSITE" id="PS52016">
    <property type="entry name" value="TONB_DEPENDENT_REC_3"/>
    <property type="match status" value="1"/>
</dbReference>
<comment type="subcellular location">
    <subcellularLocation>
        <location evidence="1 10">Cell outer membrane</location>
        <topology evidence="1 10">Multi-pass membrane protein</topology>
    </subcellularLocation>
</comment>
<dbReference type="InterPro" id="IPR000531">
    <property type="entry name" value="Beta-barrel_TonB"/>
</dbReference>
<gene>
    <name evidence="15" type="ORF">DSCW_15870</name>
</gene>
<dbReference type="Proteomes" id="UP000427769">
    <property type="component" value="Chromosome"/>
</dbReference>
<dbReference type="Gene3D" id="2.40.170.20">
    <property type="entry name" value="TonB-dependent receptor, beta-barrel domain"/>
    <property type="match status" value="1"/>
</dbReference>
<keyword evidence="2 10" id="KW-0813">Transport</keyword>
<keyword evidence="7 10" id="KW-0472">Membrane</keyword>
<reference evidence="15 16" key="1">
    <citation type="submission" date="2019-11" db="EMBL/GenBank/DDBJ databases">
        <title>Comparative genomics of hydrocarbon-degrading Desulfosarcina strains.</title>
        <authorList>
            <person name="Watanabe M."/>
            <person name="Kojima H."/>
            <person name="Fukui M."/>
        </authorList>
    </citation>
    <scope>NUCLEOTIDE SEQUENCE [LARGE SCALE GENOMIC DNA]</scope>
    <source>
        <strain evidence="15 16">PP31</strain>
    </source>
</reference>
<dbReference type="InterPro" id="IPR037066">
    <property type="entry name" value="Plug_dom_sf"/>
</dbReference>
<dbReference type="KEGG" id="dwd:DSCW_15870"/>
<dbReference type="GO" id="GO:0044718">
    <property type="term" value="P:siderophore transmembrane transport"/>
    <property type="evidence" value="ECO:0007669"/>
    <property type="project" value="TreeGrafter"/>
</dbReference>
<evidence type="ECO:0000256" key="3">
    <source>
        <dbReference type="ARBA" id="ARBA00022452"/>
    </source>
</evidence>
<dbReference type="CDD" id="cd01347">
    <property type="entry name" value="ligand_gated_channel"/>
    <property type="match status" value="1"/>
</dbReference>
<evidence type="ECO:0000256" key="10">
    <source>
        <dbReference type="PROSITE-ProRule" id="PRU01360"/>
    </source>
</evidence>
<name>A0A5K7Z0I7_9BACT</name>
<evidence type="ECO:0000259" key="14">
    <source>
        <dbReference type="Pfam" id="PF07715"/>
    </source>
</evidence>
<dbReference type="GO" id="GO:0009279">
    <property type="term" value="C:cell outer membrane"/>
    <property type="evidence" value="ECO:0007669"/>
    <property type="project" value="UniProtKB-SubCell"/>
</dbReference>
<evidence type="ECO:0000256" key="6">
    <source>
        <dbReference type="ARBA" id="ARBA00023077"/>
    </source>
</evidence>
<protein>
    <submittedName>
        <fullName evidence="15">TonB-dependent receptor</fullName>
    </submittedName>
</protein>
<evidence type="ECO:0000256" key="12">
    <source>
        <dbReference type="SAM" id="SignalP"/>
    </source>
</evidence>
<proteinExistence type="inferred from homology"/>
<dbReference type="InterPro" id="IPR012910">
    <property type="entry name" value="Plug_dom"/>
</dbReference>
<keyword evidence="16" id="KW-1185">Reference proteome</keyword>
<comment type="similarity">
    <text evidence="10 11">Belongs to the TonB-dependent receptor family.</text>
</comment>
<dbReference type="SUPFAM" id="SSF56935">
    <property type="entry name" value="Porins"/>
    <property type="match status" value="1"/>
</dbReference>
<dbReference type="RefSeq" id="WP_155303219.1">
    <property type="nucleotide sequence ID" value="NZ_AP021875.1"/>
</dbReference>
<keyword evidence="5 12" id="KW-0732">Signal</keyword>
<keyword evidence="3 10" id="KW-1134">Transmembrane beta strand</keyword>
<evidence type="ECO:0000256" key="1">
    <source>
        <dbReference type="ARBA" id="ARBA00004571"/>
    </source>
</evidence>
<evidence type="ECO:0000259" key="13">
    <source>
        <dbReference type="Pfam" id="PF00593"/>
    </source>
</evidence>